<dbReference type="AlphaFoldDB" id="A0ABD0JT93"/>
<proteinExistence type="predicted"/>
<sequence>MATVRKLFITNFLICLVVTSIVFGYIFFRQSPNFLQRPLSAARFFQAERDPAGRDSPAVKVSEQPKMPVDLVFKSNGSYDKFCTFLKVPEYGNKAVLCTLDPTKDGNAPILQRDHAWETHLINPTMAALKRFREQPGKPRLSLFDAGCNHGVFTITAAVLGFEVLAIDTIKNHLEVVAASLKKNHLTSMVTLVNRALSNEHRKVLIPVHHTEMADWYDPKTHGSQPPDRLVDAVTMDDLIPLVRTKRVFLKMDIERSEGRALRGASKFFAEIEVVCVLMEWEWVKQIDEDRRFILEFLTDRGYQAYRQPTDTSHLPADNSMSWPHDVYWLKTA</sequence>
<dbReference type="PANTHER" id="PTHR34203">
    <property type="entry name" value="METHYLTRANSFERASE, FKBM FAMILY PROTEIN"/>
    <property type="match status" value="1"/>
</dbReference>
<dbReference type="InterPro" id="IPR052514">
    <property type="entry name" value="SAM-dependent_MTase"/>
</dbReference>
<evidence type="ECO:0000313" key="4">
    <source>
        <dbReference type="Proteomes" id="UP001519460"/>
    </source>
</evidence>
<dbReference type="EMBL" id="JACVVK020000329">
    <property type="protein sequence ID" value="KAK7478279.1"/>
    <property type="molecule type" value="Genomic_DNA"/>
</dbReference>
<name>A0ABD0JT93_9CAEN</name>
<feature type="transmembrane region" description="Helical" evidence="1">
    <location>
        <begin position="7"/>
        <end position="28"/>
    </location>
</feature>
<feature type="domain" description="Methyltransferase FkbM" evidence="2">
    <location>
        <begin position="145"/>
        <end position="304"/>
    </location>
</feature>
<gene>
    <name evidence="3" type="ORF">BaRGS_00030431</name>
</gene>
<keyword evidence="1" id="KW-1133">Transmembrane helix</keyword>
<comment type="caution">
    <text evidence="3">The sequence shown here is derived from an EMBL/GenBank/DDBJ whole genome shotgun (WGS) entry which is preliminary data.</text>
</comment>
<dbReference type="SUPFAM" id="SSF53335">
    <property type="entry name" value="S-adenosyl-L-methionine-dependent methyltransferases"/>
    <property type="match status" value="1"/>
</dbReference>
<dbReference type="Pfam" id="PF05050">
    <property type="entry name" value="Methyltransf_21"/>
    <property type="match status" value="1"/>
</dbReference>
<reference evidence="3 4" key="1">
    <citation type="journal article" date="2023" name="Sci. Data">
        <title>Genome assembly of the Korean intertidal mud-creeper Batillaria attramentaria.</title>
        <authorList>
            <person name="Patra A.K."/>
            <person name="Ho P.T."/>
            <person name="Jun S."/>
            <person name="Lee S.J."/>
            <person name="Kim Y."/>
            <person name="Won Y.J."/>
        </authorList>
    </citation>
    <scope>NUCLEOTIDE SEQUENCE [LARGE SCALE GENOMIC DNA]</scope>
    <source>
        <strain evidence="3">Wonlab-2016</strain>
    </source>
</reference>
<evidence type="ECO:0000313" key="3">
    <source>
        <dbReference type="EMBL" id="KAK7478279.1"/>
    </source>
</evidence>
<organism evidence="3 4">
    <name type="scientific">Batillaria attramentaria</name>
    <dbReference type="NCBI Taxonomy" id="370345"/>
    <lineage>
        <taxon>Eukaryota</taxon>
        <taxon>Metazoa</taxon>
        <taxon>Spiralia</taxon>
        <taxon>Lophotrochozoa</taxon>
        <taxon>Mollusca</taxon>
        <taxon>Gastropoda</taxon>
        <taxon>Caenogastropoda</taxon>
        <taxon>Sorbeoconcha</taxon>
        <taxon>Cerithioidea</taxon>
        <taxon>Batillariidae</taxon>
        <taxon>Batillaria</taxon>
    </lineage>
</organism>
<accession>A0ABD0JT93</accession>
<keyword evidence="4" id="KW-1185">Reference proteome</keyword>
<dbReference type="PANTHER" id="PTHR34203:SF15">
    <property type="entry name" value="SLL1173 PROTEIN"/>
    <property type="match status" value="1"/>
</dbReference>
<evidence type="ECO:0000259" key="2">
    <source>
        <dbReference type="Pfam" id="PF05050"/>
    </source>
</evidence>
<keyword evidence="1" id="KW-0812">Transmembrane</keyword>
<dbReference type="Gene3D" id="3.40.50.150">
    <property type="entry name" value="Vaccinia Virus protein VP39"/>
    <property type="match status" value="1"/>
</dbReference>
<dbReference type="Proteomes" id="UP001519460">
    <property type="component" value="Unassembled WGS sequence"/>
</dbReference>
<evidence type="ECO:0000256" key="1">
    <source>
        <dbReference type="SAM" id="Phobius"/>
    </source>
</evidence>
<dbReference type="InterPro" id="IPR029063">
    <property type="entry name" value="SAM-dependent_MTases_sf"/>
</dbReference>
<dbReference type="InterPro" id="IPR006342">
    <property type="entry name" value="FkbM_mtfrase"/>
</dbReference>
<dbReference type="NCBIfam" id="TIGR01444">
    <property type="entry name" value="fkbM_fam"/>
    <property type="match status" value="1"/>
</dbReference>
<protein>
    <recommendedName>
        <fullName evidence="2">Methyltransferase FkbM domain-containing protein</fullName>
    </recommendedName>
</protein>
<keyword evidence="1" id="KW-0472">Membrane</keyword>